<dbReference type="EMBL" id="CP042905">
    <property type="protein sequence ID" value="QEE16505.1"/>
    <property type="molecule type" value="Genomic_DNA"/>
</dbReference>
<name>A0A5B9DBZ2_9ARCH</name>
<reference evidence="1 2" key="2">
    <citation type="journal article" date="2024" name="Int. J. Syst. Evol. Microbiol.">
        <title>Promethearchaeum syntrophicum gen. nov., sp. nov., an anaerobic, obligately syntrophic archaeon, the first isolate of the lineage 'Asgard' archaea, and proposal of the new archaeal phylum Promethearchaeota phyl. nov. and kingdom Promethearchaeati regn. nov.</title>
        <authorList>
            <person name="Imachi H."/>
            <person name="Nobu M.K."/>
            <person name="Kato S."/>
            <person name="Takaki Y."/>
            <person name="Miyazaki M."/>
            <person name="Miyata M."/>
            <person name="Ogawara M."/>
            <person name="Saito Y."/>
            <person name="Sakai S."/>
            <person name="Tahara Y.O."/>
            <person name="Takano Y."/>
            <person name="Tasumi E."/>
            <person name="Uematsu K."/>
            <person name="Yoshimura T."/>
            <person name="Itoh T."/>
            <person name="Ohkuma M."/>
            <person name="Takai K."/>
        </authorList>
    </citation>
    <scope>NUCLEOTIDE SEQUENCE [LARGE SCALE GENOMIC DNA]</scope>
    <source>
        <strain evidence="1 2">MK-D1</strain>
    </source>
</reference>
<organism evidence="1 2">
    <name type="scientific">Promethearchaeum syntrophicum</name>
    <dbReference type="NCBI Taxonomy" id="2594042"/>
    <lineage>
        <taxon>Archaea</taxon>
        <taxon>Promethearchaeati</taxon>
        <taxon>Promethearchaeota</taxon>
        <taxon>Promethearchaeia</taxon>
        <taxon>Promethearchaeales</taxon>
        <taxon>Promethearchaeaceae</taxon>
        <taxon>Promethearchaeum</taxon>
    </lineage>
</organism>
<dbReference type="KEGG" id="psyt:DSAG12_02335"/>
<evidence type="ECO:0000313" key="2">
    <source>
        <dbReference type="Proteomes" id="UP000321408"/>
    </source>
</evidence>
<reference evidence="1 2" key="1">
    <citation type="journal article" date="2020" name="Nature">
        <title>Isolation of an archaeon at the prokaryote-eukaryote interface.</title>
        <authorList>
            <person name="Imachi H."/>
            <person name="Nobu M.K."/>
            <person name="Nakahara N."/>
            <person name="Morono Y."/>
            <person name="Ogawara M."/>
            <person name="Takaki Y."/>
            <person name="Takano Y."/>
            <person name="Uematsu K."/>
            <person name="Ikuta T."/>
            <person name="Ito M."/>
            <person name="Matsui Y."/>
            <person name="Miyazaki M."/>
            <person name="Murata K."/>
            <person name="Saito Y."/>
            <person name="Sakai S."/>
            <person name="Song C."/>
            <person name="Tasumi E."/>
            <person name="Yamanaka Y."/>
            <person name="Yamaguchi T."/>
            <person name="Kamagata Y."/>
            <person name="Tamaki H."/>
            <person name="Takai K."/>
        </authorList>
    </citation>
    <scope>NUCLEOTIDE SEQUENCE [LARGE SCALE GENOMIC DNA]</scope>
    <source>
        <strain evidence="1 2">MK-D1</strain>
    </source>
</reference>
<keyword evidence="2" id="KW-1185">Reference proteome</keyword>
<evidence type="ECO:0008006" key="3">
    <source>
        <dbReference type="Google" id="ProtNLM"/>
    </source>
</evidence>
<dbReference type="GeneID" id="41330323"/>
<dbReference type="Proteomes" id="UP000321408">
    <property type="component" value="Chromosome"/>
</dbReference>
<protein>
    <recommendedName>
        <fullName evidence="3">FUZ/MON1/HPS1 first Longin domain-containing protein</fullName>
    </recommendedName>
</protein>
<accession>A0A5B9DBZ2</accession>
<dbReference type="AlphaFoldDB" id="A0A5B9DBZ2"/>
<proteinExistence type="predicted"/>
<evidence type="ECO:0000313" key="1">
    <source>
        <dbReference type="EMBL" id="QEE16505.1"/>
    </source>
</evidence>
<dbReference type="RefSeq" id="WP_147663380.1">
    <property type="nucleotide sequence ID" value="NZ_CP042905.2"/>
</dbReference>
<gene>
    <name evidence="1" type="ORF">DSAG12_02335</name>
</gene>
<sequence length="136" mass="15390">MAKPKQELYILDRGGQMVFYFSNAKDQTAEDDQNKLLTASYLTGVLQFAKAASGNLISSFEMGKSDIFLKKGNIIELFYVLIAEKKVKMNDKKADKILTSIVEEFENCYTPDQISNWDGDLDACIEFTPTIKKILK</sequence>